<dbReference type="EMBL" id="JAYKXN010000002">
    <property type="protein sequence ID" value="KAK7311868.1"/>
    <property type="molecule type" value="Genomic_DNA"/>
</dbReference>
<keyword evidence="10" id="KW-1185">Reference proteome</keyword>
<evidence type="ECO:0000313" key="10">
    <source>
        <dbReference type="Proteomes" id="UP001359559"/>
    </source>
</evidence>
<dbReference type="PANTHER" id="PTHR15467:SF9">
    <property type="entry name" value="HOMEOBOX DOMAIN-CONTAINING PROTEIN"/>
    <property type="match status" value="1"/>
</dbReference>
<keyword evidence="3 5" id="KW-0371">Homeobox</keyword>
<evidence type="ECO:0000256" key="4">
    <source>
        <dbReference type="ARBA" id="ARBA00023242"/>
    </source>
</evidence>
<proteinExistence type="predicted"/>
<accession>A0AAN9PWZ8</accession>
<evidence type="ECO:0000256" key="6">
    <source>
        <dbReference type="RuleBase" id="RU000682"/>
    </source>
</evidence>
<evidence type="ECO:0000256" key="7">
    <source>
        <dbReference type="SAM" id="MobiDB-lite"/>
    </source>
</evidence>
<dbReference type="AlphaFoldDB" id="A0AAN9PWZ8"/>
<dbReference type="PROSITE" id="PS50071">
    <property type="entry name" value="HOMEOBOX_2"/>
    <property type="match status" value="1"/>
</dbReference>
<feature type="region of interest" description="Disordered" evidence="7">
    <location>
        <begin position="43"/>
        <end position="68"/>
    </location>
</feature>
<feature type="region of interest" description="Disordered" evidence="7">
    <location>
        <begin position="126"/>
        <end position="160"/>
    </location>
</feature>
<evidence type="ECO:0000256" key="3">
    <source>
        <dbReference type="ARBA" id="ARBA00023155"/>
    </source>
</evidence>
<comment type="caution">
    <text evidence="9">The sequence shown here is derived from an EMBL/GenBank/DDBJ whole genome shotgun (WGS) entry which is preliminary data.</text>
</comment>
<dbReference type="SMART" id="SM00389">
    <property type="entry name" value="HOX"/>
    <property type="match status" value="1"/>
</dbReference>
<gene>
    <name evidence="9" type="ORF">RJT34_10301</name>
</gene>
<evidence type="ECO:0000256" key="1">
    <source>
        <dbReference type="ARBA" id="ARBA00004123"/>
    </source>
</evidence>
<dbReference type="GO" id="GO:0000981">
    <property type="term" value="F:DNA-binding transcription factor activity, RNA polymerase II-specific"/>
    <property type="evidence" value="ECO:0007669"/>
    <property type="project" value="TreeGrafter"/>
</dbReference>
<feature type="DNA-binding region" description="Homeobox" evidence="5">
    <location>
        <begin position="254"/>
        <end position="313"/>
    </location>
</feature>
<organism evidence="9 10">
    <name type="scientific">Clitoria ternatea</name>
    <name type="common">Butterfly pea</name>
    <dbReference type="NCBI Taxonomy" id="43366"/>
    <lineage>
        <taxon>Eukaryota</taxon>
        <taxon>Viridiplantae</taxon>
        <taxon>Streptophyta</taxon>
        <taxon>Embryophyta</taxon>
        <taxon>Tracheophyta</taxon>
        <taxon>Spermatophyta</taxon>
        <taxon>Magnoliopsida</taxon>
        <taxon>eudicotyledons</taxon>
        <taxon>Gunneridae</taxon>
        <taxon>Pentapetalae</taxon>
        <taxon>rosids</taxon>
        <taxon>fabids</taxon>
        <taxon>Fabales</taxon>
        <taxon>Fabaceae</taxon>
        <taxon>Papilionoideae</taxon>
        <taxon>50 kb inversion clade</taxon>
        <taxon>NPAAA clade</taxon>
        <taxon>indigoferoid/millettioid clade</taxon>
        <taxon>Phaseoleae</taxon>
        <taxon>Clitoria</taxon>
    </lineage>
</organism>
<dbReference type="Pfam" id="PF00046">
    <property type="entry name" value="Homeodomain"/>
    <property type="match status" value="1"/>
</dbReference>
<dbReference type="InterPro" id="IPR009057">
    <property type="entry name" value="Homeodomain-like_sf"/>
</dbReference>
<dbReference type="InterPro" id="IPR001356">
    <property type="entry name" value="HD"/>
</dbReference>
<feature type="compositionally biased region" description="Polar residues" evidence="7">
    <location>
        <begin position="126"/>
        <end position="135"/>
    </location>
</feature>
<dbReference type="Proteomes" id="UP001359559">
    <property type="component" value="Unassembled WGS sequence"/>
</dbReference>
<feature type="compositionally biased region" description="Acidic residues" evidence="7">
    <location>
        <begin position="138"/>
        <end position="151"/>
    </location>
</feature>
<dbReference type="GO" id="GO:0003677">
    <property type="term" value="F:DNA binding"/>
    <property type="evidence" value="ECO:0007669"/>
    <property type="project" value="UniProtKB-UniRule"/>
</dbReference>
<dbReference type="Gene3D" id="1.10.10.60">
    <property type="entry name" value="Homeodomain-like"/>
    <property type="match status" value="1"/>
</dbReference>
<evidence type="ECO:0000313" key="9">
    <source>
        <dbReference type="EMBL" id="KAK7311868.1"/>
    </source>
</evidence>
<keyword evidence="2 5" id="KW-0238">DNA-binding</keyword>
<dbReference type="PANTHER" id="PTHR15467">
    <property type="entry name" value="ZINC-FINGERS AND HOMEOBOXES RELATED"/>
    <property type="match status" value="1"/>
</dbReference>
<keyword evidence="4 5" id="KW-0539">Nucleus</keyword>
<dbReference type="GO" id="GO:0005634">
    <property type="term" value="C:nucleus"/>
    <property type="evidence" value="ECO:0007669"/>
    <property type="project" value="UniProtKB-SubCell"/>
</dbReference>
<reference evidence="9 10" key="1">
    <citation type="submission" date="2024-01" db="EMBL/GenBank/DDBJ databases">
        <title>The genomes of 5 underutilized Papilionoideae crops provide insights into root nodulation and disease resistance.</title>
        <authorList>
            <person name="Yuan L."/>
        </authorList>
    </citation>
    <scope>NUCLEOTIDE SEQUENCE [LARGE SCALE GENOMIC DNA]</scope>
    <source>
        <strain evidence="9">LY-2023</strain>
        <tissue evidence="9">Leaf</tissue>
    </source>
</reference>
<evidence type="ECO:0000256" key="2">
    <source>
        <dbReference type="ARBA" id="ARBA00023125"/>
    </source>
</evidence>
<protein>
    <recommendedName>
        <fullName evidence="8">Homeobox domain-containing protein</fullName>
    </recommendedName>
</protein>
<dbReference type="CDD" id="cd00086">
    <property type="entry name" value="homeodomain"/>
    <property type="match status" value="1"/>
</dbReference>
<comment type="subcellular location">
    <subcellularLocation>
        <location evidence="1 5 6">Nucleus</location>
    </subcellularLocation>
</comment>
<feature type="domain" description="Homeobox" evidence="8">
    <location>
        <begin position="252"/>
        <end position="312"/>
    </location>
</feature>
<sequence length="326" mass="37229">MAVAFQCLSCARTELFSTATQSISLLPSQRKPLFRSFLLSSPTRNPRSSFVAASSKNKNKKKLSRNHVSDEDEDAFELLFKHLEEDLKNDDLSKDDGDDEITEEDIALFERELEDALRDYDTDLLNSDVNDAQTGDNPENDDADDDEDEDEQRPPQLRNWQMKKLARALKVGRRKTNIKNLAAELCLDRAYVLQLLRNPPPNLLMLSLSVPDEPAAAVTSLETKPGEIILKEANMDCTESGPKAKIPVHTLQRDWHAQKRLKKAHVDTLERVYRRSKRPTNAMISSIVHVTNIPRKRVVKWFEDKRAEEGVPDRRLPYQRSVPETA</sequence>
<evidence type="ECO:0000259" key="8">
    <source>
        <dbReference type="PROSITE" id="PS50071"/>
    </source>
</evidence>
<evidence type="ECO:0000256" key="5">
    <source>
        <dbReference type="PROSITE-ProRule" id="PRU00108"/>
    </source>
</evidence>
<name>A0AAN9PWZ8_CLITE</name>
<dbReference type="SUPFAM" id="SSF46689">
    <property type="entry name" value="Homeodomain-like"/>
    <property type="match status" value="1"/>
</dbReference>